<evidence type="ECO:0000313" key="3">
    <source>
        <dbReference type="RefSeq" id="XP_025829408.1"/>
    </source>
</evidence>
<gene>
    <name evidence="3" type="primary">LOC108735903</name>
</gene>
<sequence length="290" mass="31376">MSAPIEVETPDELKYNFLPNISGQFQFRVRAANDAHIALTTEAAETDPMYEVFIGGWGNSKSIIRKNRSKPDVAEVPTPGILNAGEFRGFWVRWRNGTISVGNEGESQPFLSWTDSENIPISYVGICTGWGASGKWIIEESTPNSSTLSSKMCWIPASGGNVPPRAFVGGEDNGEPQYVIRANFQGGIIPGKLISSHGTAYVPWGGEENPVSEYEVLCDFNGTWVPSSEGKVPPNAPAAGETEESEPLFIGRVTHEGTITVGKIQPSHGVCYISYGGQELNFANYEVLVA</sequence>
<dbReference type="PANTHER" id="PTHR31649:SF1">
    <property type="entry name" value="FARNESOIC ACID O-METHYL TRANSFERASE DOMAIN-CONTAINING PROTEIN"/>
    <property type="match status" value="1"/>
</dbReference>
<reference evidence="3" key="1">
    <citation type="submission" date="2025-08" db="UniProtKB">
        <authorList>
            <consortium name="RefSeq"/>
        </authorList>
    </citation>
    <scope>IDENTIFICATION</scope>
    <source>
        <tissue evidence="3">Entire body</tissue>
    </source>
</reference>
<name>A0A7F5R2S6_AGRPL</name>
<evidence type="ECO:0000313" key="2">
    <source>
        <dbReference type="Proteomes" id="UP000192223"/>
    </source>
</evidence>
<dbReference type="FunCoup" id="A0A7F5R2S6">
    <property type="interactions" value="153"/>
</dbReference>
<dbReference type="PANTHER" id="PTHR31649">
    <property type="entry name" value="AGAP009604-PA"/>
    <property type="match status" value="1"/>
</dbReference>
<dbReference type="Proteomes" id="UP000192223">
    <property type="component" value="Unplaced"/>
</dbReference>
<feature type="domain" description="Farnesoic acid O-methyl transferase" evidence="1">
    <location>
        <begin position="16"/>
        <end position="140"/>
    </location>
</feature>
<keyword evidence="2" id="KW-1185">Reference proteome</keyword>
<dbReference type="AlphaFoldDB" id="A0A7F5R2S6"/>
<accession>A0A7F5R2S6</accession>
<dbReference type="Pfam" id="PF11901">
    <property type="entry name" value="DM9"/>
    <property type="match status" value="1"/>
</dbReference>
<dbReference type="InParanoid" id="A0A7F5R2S6"/>
<dbReference type="RefSeq" id="XP_025829408.1">
    <property type="nucleotide sequence ID" value="XM_025973623.1"/>
</dbReference>
<dbReference type="OrthoDB" id="2142040at2759"/>
<evidence type="ECO:0000259" key="1">
    <source>
        <dbReference type="Pfam" id="PF12248"/>
    </source>
</evidence>
<protein>
    <submittedName>
        <fullName evidence="3">C3 and PZP-like alpha-2-macroglobulin domain-containing protein 8</fullName>
    </submittedName>
</protein>
<dbReference type="GeneID" id="108735903"/>
<dbReference type="KEGG" id="apln:108735903"/>
<dbReference type="SMART" id="SM00696">
    <property type="entry name" value="DM9"/>
    <property type="match status" value="2"/>
</dbReference>
<proteinExistence type="predicted"/>
<dbReference type="Pfam" id="PF12248">
    <property type="entry name" value="Methyltransf_FA"/>
    <property type="match status" value="1"/>
</dbReference>
<dbReference type="InterPro" id="IPR006616">
    <property type="entry name" value="DM9_repeat"/>
</dbReference>
<organism evidence="2 3">
    <name type="scientific">Agrilus planipennis</name>
    <name type="common">Emerald ash borer</name>
    <name type="synonym">Agrilus marcopoli</name>
    <dbReference type="NCBI Taxonomy" id="224129"/>
    <lineage>
        <taxon>Eukaryota</taxon>
        <taxon>Metazoa</taxon>
        <taxon>Ecdysozoa</taxon>
        <taxon>Arthropoda</taxon>
        <taxon>Hexapoda</taxon>
        <taxon>Insecta</taxon>
        <taxon>Pterygota</taxon>
        <taxon>Neoptera</taxon>
        <taxon>Endopterygota</taxon>
        <taxon>Coleoptera</taxon>
        <taxon>Polyphaga</taxon>
        <taxon>Elateriformia</taxon>
        <taxon>Buprestoidea</taxon>
        <taxon>Buprestidae</taxon>
        <taxon>Agrilinae</taxon>
        <taxon>Agrilus</taxon>
    </lineage>
</organism>
<dbReference type="InterPro" id="IPR022041">
    <property type="entry name" value="Methyltransf_FA"/>
</dbReference>